<protein>
    <submittedName>
        <fullName evidence="1">Uncharacterized protein</fullName>
    </submittedName>
</protein>
<accession>A0A6C0ICX5</accession>
<sequence>MNICNYLSSFLLPLRSRHSNKKIDKTLFRQIPRDILHIILSYHGDIVYRHGMYMNRIPKNDLRFLLYRPMIHTVADTSSPYFVFYNSTVYFEKRMPYIMDHLRNRGWTLFLAGVNEFHTNDTKSFRLKVYTSHYKNGINPTSIVTSFIVSIHTRNGYSSEIDETTHYG</sequence>
<reference evidence="1" key="1">
    <citation type="journal article" date="2020" name="Nature">
        <title>Giant virus diversity and host interactions through global metagenomics.</title>
        <authorList>
            <person name="Schulz F."/>
            <person name="Roux S."/>
            <person name="Paez-Espino D."/>
            <person name="Jungbluth S."/>
            <person name="Walsh D.A."/>
            <person name="Denef V.J."/>
            <person name="McMahon K.D."/>
            <person name="Konstantinidis K.T."/>
            <person name="Eloe-Fadrosh E.A."/>
            <person name="Kyrpides N.C."/>
            <person name="Woyke T."/>
        </authorList>
    </citation>
    <scope>NUCLEOTIDE SEQUENCE</scope>
    <source>
        <strain evidence="1">GVMAG-M-3300023184-68</strain>
    </source>
</reference>
<proteinExistence type="predicted"/>
<dbReference type="AlphaFoldDB" id="A0A6C0ICX5"/>
<organism evidence="1">
    <name type="scientific">viral metagenome</name>
    <dbReference type="NCBI Taxonomy" id="1070528"/>
    <lineage>
        <taxon>unclassified sequences</taxon>
        <taxon>metagenomes</taxon>
        <taxon>organismal metagenomes</taxon>
    </lineage>
</organism>
<evidence type="ECO:0000313" key="1">
    <source>
        <dbReference type="EMBL" id="QHT90277.1"/>
    </source>
</evidence>
<name>A0A6C0ICX5_9ZZZZ</name>
<dbReference type="EMBL" id="MN740153">
    <property type="protein sequence ID" value="QHT90277.1"/>
    <property type="molecule type" value="Genomic_DNA"/>
</dbReference>